<accession>A0A562ZT26</accession>
<dbReference type="AlphaFoldDB" id="A0A562ZT26"/>
<dbReference type="PROSITE" id="PS50943">
    <property type="entry name" value="HTH_CROC1"/>
    <property type="match status" value="1"/>
</dbReference>
<dbReference type="InterPro" id="IPR001387">
    <property type="entry name" value="Cro/C1-type_HTH"/>
</dbReference>
<sequence>MAKKTAPLLPSTDELLCQLGARLRVARLRRKLPAKQVAERAGMSPMTLRSVERGGAGVTLGAYVAVMQVLGVEQDLNLLAQADPVGRDLQDSRLQPASRAAHVLSQTGRSAPSSRVASLAGTVLASYPATRRLAPSGALERLREDVEALPAAQLRRAVEALPESQLRKALTQLPSRQLRETLKQVESPAEALEAQVKVAGSDWLKKSGFANSEALSGLIKRPPGKTGG</sequence>
<dbReference type="Pfam" id="PF13560">
    <property type="entry name" value="HTH_31"/>
    <property type="match status" value="1"/>
</dbReference>
<dbReference type="CDD" id="cd00093">
    <property type="entry name" value="HTH_XRE"/>
    <property type="match status" value="1"/>
</dbReference>
<dbReference type="SMART" id="SM00530">
    <property type="entry name" value="HTH_XRE"/>
    <property type="match status" value="1"/>
</dbReference>
<dbReference type="Proteomes" id="UP000318199">
    <property type="component" value="Unassembled WGS sequence"/>
</dbReference>
<dbReference type="Gene3D" id="1.10.260.40">
    <property type="entry name" value="lambda repressor-like DNA-binding domains"/>
    <property type="match status" value="1"/>
</dbReference>
<evidence type="ECO:0000313" key="3">
    <source>
        <dbReference type="Proteomes" id="UP000318199"/>
    </source>
</evidence>
<name>A0A562ZT26_9BURK</name>
<evidence type="ECO:0000259" key="1">
    <source>
        <dbReference type="PROSITE" id="PS50943"/>
    </source>
</evidence>
<organism evidence="2 3">
    <name type="scientific">Caenimonas sedimenti</name>
    <dbReference type="NCBI Taxonomy" id="2596921"/>
    <lineage>
        <taxon>Bacteria</taxon>
        <taxon>Pseudomonadati</taxon>
        <taxon>Pseudomonadota</taxon>
        <taxon>Betaproteobacteria</taxon>
        <taxon>Burkholderiales</taxon>
        <taxon>Comamonadaceae</taxon>
        <taxon>Caenimonas</taxon>
    </lineage>
</organism>
<keyword evidence="3" id="KW-1185">Reference proteome</keyword>
<gene>
    <name evidence="2" type="ORF">FN976_11420</name>
</gene>
<reference evidence="2 3" key="1">
    <citation type="submission" date="2019-07" db="EMBL/GenBank/DDBJ databases">
        <title>Caenimonas sedimenti sp. nov., isolated from activated sludge.</title>
        <authorList>
            <person name="Xu J."/>
        </authorList>
    </citation>
    <scope>NUCLEOTIDE SEQUENCE [LARGE SCALE GENOMIC DNA]</scope>
    <source>
        <strain evidence="2 3">HX-9-20</strain>
    </source>
</reference>
<feature type="domain" description="HTH cro/C1-type" evidence="1">
    <location>
        <begin position="23"/>
        <end position="79"/>
    </location>
</feature>
<dbReference type="OrthoDB" id="5422231at2"/>
<evidence type="ECO:0000313" key="2">
    <source>
        <dbReference type="EMBL" id="TWO71516.1"/>
    </source>
</evidence>
<dbReference type="RefSeq" id="WP_145893129.1">
    <property type="nucleotide sequence ID" value="NZ_VOBQ01000008.1"/>
</dbReference>
<dbReference type="InterPro" id="IPR010982">
    <property type="entry name" value="Lambda_DNA-bd_dom_sf"/>
</dbReference>
<dbReference type="GO" id="GO:0003677">
    <property type="term" value="F:DNA binding"/>
    <property type="evidence" value="ECO:0007669"/>
    <property type="project" value="InterPro"/>
</dbReference>
<proteinExistence type="predicted"/>
<protein>
    <submittedName>
        <fullName evidence="2">Helix-turn-helix transcriptional regulator</fullName>
    </submittedName>
</protein>
<dbReference type="SUPFAM" id="SSF47413">
    <property type="entry name" value="lambda repressor-like DNA-binding domains"/>
    <property type="match status" value="1"/>
</dbReference>
<dbReference type="EMBL" id="VOBQ01000008">
    <property type="protein sequence ID" value="TWO71516.1"/>
    <property type="molecule type" value="Genomic_DNA"/>
</dbReference>
<comment type="caution">
    <text evidence="2">The sequence shown here is derived from an EMBL/GenBank/DDBJ whole genome shotgun (WGS) entry which is preliminary data.</text>
</comment>